<protein>
    <submittedName>
        <fullName evidence="1">Uncharacterized protein</fullName>
    </submittedName>
</protein>
<name>A0A173GDC4_9CAUD</name>
<evidence type="ECO:0000313" key="2">
    <source>
        <dbReference type="Proteomes" id="UP000222975"/>
    </source>
</evidence>
<evidence type="ECO:0000313" key="1">
    <source>
        <dbReference type="EMBL" id="ANH51694.1"/>
    </source>
</evidence>
<organism evidence="1 2">
    <name type="scientific">Erwinia phage vB_EamM_Simmy50</name>
    <dbReference type="NCBI Taxonomy" id="1815988"/>
    <lineage>
        <taxon>Viruses</taxon>
        <taxon>Duplodnaviria</taxon>
        <taxon>Heunggongvirae</taxon>
        <taxon>Uroviricota</taxon>
        <taxon>Caudoviricetes</taxon>
        <taxon>Chimalliviridae</taxon>
        <taxon>Agricanvirus</taxon>
        <taxon>Agricanvirus simmy50</taxon>
    </lineage>
</organism>
<reference evidence="2" key="1">
    <citation type="submission" date="2016-03" db="EMBL/GenBank/DDBJ databases">
        <authorList>
            <person name="Sharma R."/>
            <person name="Simister A.R."/>
            <person name="Berg J.A."/>
            <person name="Jensen G.L."/>
            <person name="Keele B.R."/>
            <person name="Ward M.E.H."/>
            <person name="Breakwell D.P."/>
            <person name="Hope S."/>
            <person name="Grose J.H."/>
        </authorList>
    </citation>
    <scope>NUCLEOTIDE SEQUENCE [LARGE SCALE GENOMIC DNA]</scope>
</reference>
<dbReference type="EMBL" id="KU886223">
    <property type="protein sequence ID" value="ANH51694.1"/>
    <property type="molecule type" value="Genomic_DNA"/>
</dbReference>
<keyword evidence="2" id="KW-1185">Reference proteome</keyword>
<proteinExistence type="predicted"/>
<sequence length="67" mass="7411">MKRLQIDISEQGFSKLNALKVKMETTAMGSVVSRALSITDRLFTAKEKGSKILIVDKDGNVTEIELL</sequence>
<accession>A0A173GDC4</accession>
<gene>
    <name evidence="1" type="ORF">SIMMY50_235</name>
</gene>
<dbReference type="Proteomes" id="UP000222975">
    <property type="component" value="Segment"/>
</dbReference>